<dbReference type="Gene3D" id="3.30.460.10">
    <property type="entry name" value="Beta Polymerase, domain 2"/>
    <property type="match status" value="1"/>
</dbReference>
<gene>
    <name evidence="2" type="ORF">BOX24_12070</name>
</gene>
<comment type="caution">
    <text evidence="2">The sequence shown here is derived from an EMBL/GenBank/DDBJ whole genome shotgun (WGS) entry which is preliminary data.</text>
</comment>
<dbReference type="EMBL" id="MPOJ01000030">
    <property type="protein sequence ID" value="OOH69745.1"/>
    <property type="molecule type" value="Genomic_DNA"/>
</dbReference>
<evidence type="ECO:0000313" key="3">
    <source>
        <dbReference type="Proteomes" id="UP000188586"/>
    </source>
</evidence>
<dbReference type="InterPro" id="IPR043519">
    <property type="entry name" value="NT_sf"/>
</dbReference>
<dbReference type="OMA" id="DWHAISP"/>
<dbReference type="Pfam" id="PF18765">
    <property type="entry name" value="Polbeta"/>
    <property type="match status" value="1"/>
</dbReference>
<dbReference type="SUPFAM" id="SSF81301">
    <property type="entry name" value="Nucleotidyltransferase"/>
    <property type="match status" value="1"/>
</dbReference>
<organism evidence="2 3">
    <name type="scientific">Leptospirillum ferriphilum</name>
    <dbReference type="NCBI Taxonomy" id="178606"/>
    <lineage>
        <taxon>Bacteria</taxon>
        <taxon>Pseudomonadati</taxon>
        <taxon>Nitrospirota</taxon>
        <taxon>Nitrospiria</taxon>
        <taxon>Nitrospirales</taxon>
        <taxon>Nitrospiraceae</taxon>
        <taxon>Leptospirillum</taxon>
    </lineage>
</organism>
<name>A0A1V3SSC2_9BACT</name>
<sequence>MPLDIRPDHLEIIRNILGSVIPEREVWAFGSRVNGTARKTSDLDLVVIGMHPLEFQTLGRLLDAFSVSDLPYKVDVVDWSRTGEGFRTIIDSHHVVLQKPHRESQ</sequence>
<dbReference type="RefSeq" id="WP_014960071.1">
    <property type="nucleotide sequence ID" value="NZ_MPOJ01000030.1"/>
</dbReference>
<accession>A0A1V3SSC2</accession>
<dbReference type="CDD" id="cd05403">
    <property type="entry name" value="NT_KNTase_like"/>
    <property type="match status" value="1"/>
</dbReference>
<feature type="domain" description="Polymerase beta nucleotidyltransferase" evidence="1">
    <location>
        <begin position="25"/>
        <end position="97"/>
    </location>
</feature>
<proteinExistence type="predicted"/>
<evidence type="ECO:0000259" key="1">
    <source>
        <dbReference type="Pfam" id="PF18765"/>
    </source>
</evidence>
<protein>
    <recommendedName>
        <fullName evidence="1">Polymerase beta nucleotidyltransferase domain-containing protein</fullName>
    </recommendedName>
</protein>
<dbReference type="InterPro" id="IPR041633">
    <property type="entry name" value="Polbeta"/>
</dbReference>
<dbReference type="Proteomes" id="UP000188586">
    <property type="component" value="Unassembled WGS sequence"/>
</dbReference>
<reference evidence="2 3" key="1">
    <citation type="submission" date="2016-11" db="EMBL/GenBank/DDBJ databases">
        <title>Comparative genomics of co-occurring bacteria in distinct bioleaching systems unravels niche-specific adaptation.</title>
        <authorList>
            <person name="Zhang X."/>
            <person name="Liu X."/>
            <person name="Yin H."/>
        </authorList>
    </citation>
    <scope>NUCLEOTIDE SEQUENCE [LARGE SCALE GENOMIC DNA]</scope>
    <source>
        <strain evidence="2 3">DX</strain>
    </source>
</reference>
<dbReference type="AlphaFoldDB" id="A0A1V3SSC2"/>
<evidence type="ECO:0000313" key="2">
    <source>
        <dbReference type="EMBL" id="OOH69745.1"/>
    </source>
</evidence>